<evidence type="ECO:0008006" key="4">
    <source>
        <dbReference type="Google" id="ProtNLM"/>
    </source>
</evidence>
<dbReference type="HOGENOM" id="CLU_1151675_0_0_1"/>
<evidence type="ECO:0000313" key="3">
    <source>
        <dbReference type="Proteomes" id="UP000016930"/>
    </source>
</evidence>
<reference evidence="2 3" key="1">
    <citation type="journal article" date="2012" name="Proc. Natl. Acad. Sci. U.S.A.">
        <title>Comparative genomics of Ceriporiopsis subvermispora and Phanerochaete chrysosporium provide insight into selective ligninolysis.</title>
        <authorList>
            <person name="Fernandez-Fueyo E."/>
            <person name="Ruiz-Duenas F.J."/>
            <person name="Ferreira P."/>
            <person name="Floudas D."/>
            <person name="Hibbett D.S."/>
            <person name="Canessa P."/>
            <person name="Larrondo L.F."/>
            <person name="James T.Y."/>
            <person name="Seelenfreund D."/>
            <person name="Lobos S."/>
            <person name="Polanco R."/>
            <person name="Tello M."/>
            <person name="Honda Y."/>
            <person name="Watanabe T."/>
            <person name="Watanabe T."/>
            <person name="Ryu J.S."/>
            <person name="Kubicek C.P."/>
            <person name="Schmoll M."/>
            <person name="Gaskell J."/>
            <person name="Hammel K.E."/>
            <person name="St John F.J."/>
            <person name="Vanden Wymelenberg A."/>
            <person name="Sabat G."/>
            <person name="Splinter BonDurant S."/>
            <person name="Syed K."/>
            <person name="Yadav J.S."/>
            <person name="Doddapaneni H."/>
            <person name="Subramanian V."/>
            <person name="Lavin J.L."/>
            <person name="Oguiza J.A."/>
            <person name="Perez G."/>
            <person name="Pisabarro A.G."/>
            <person name="Ramirez L."/>
            <person name="Santoyo F."/>
            <person name="Master E."/>
            <person name="Coutinho P.M."/>
            <person name="Henrissat B."/>
            <person name="Lombard V."/>
            <person name="Magnuson J.K."/>
            <person name="Kuees U."/>
            <person name="Hori C."/>
            <person name="Igarashi K."/>
            <person name="Samejima M."/>
            <person name="Held B.W."/>
            <person name="Barry K.W."/>
            <person name="LaButti K.M."/>
            <person name="Lapidus A."/>
            <person name="Lindquist E.A."/>
            <person name="Lucas S.M."/>
            <person name="Riley R."/>
            <person name="Salamov A.A."/>
            <person name="Hoffmeister D."/>
            <person name="Schwenk D."/>
            <person name="Hadar Y."/>
            <person name="Yarden O."/>
            <person name="de Vries R.P."/>
            <person name="Wiebenga A."/>
            <person name="Stenlid J."/>
            <person name="Eastwood D."/>
            <person name="Grigoriev I.V."/>
            <person name="Berka R.M."/>
            <person name="Blanchette R.A."/>
            <person name="Kersten P."/>
            <person name="Martinez A.T."/>
            <person name="Vicuna R."/>
            <person name="Cullen D."/>
        </authorList>
    </citation>
    <scope>NUCLEOTIDE SEQUENCE [LARGE SCALE GENOMIC DNA]</scope>
    <source>
        <strain evidence="2 3">B</strain>
    </source>
</reference>
<accession>M2QGD0</accession>
<dbReference type="AlphaFoldDB" id="M2QGD0"/>
<keyword evidence="3" id="KW-1185">Reference proteome</keyword>
<evidence type="ECO:0000313" key="2">
    <source>
        <dbReference type="EMBL" id="EMD31085.1"/>
    </source>
</evidence>
<name>M2QGD0_CERS8</name>
<dbReference type="EMBL" id="KB445824">
    <property type="protein sequence ID" value="EMD31085.1"/>
    <property type="molecule type" value="Genomic_DNA"/>
</dbReference>
<organism evidence="2 3">
    <name type="scientific">Ceriporiopsis subvermispora (strain B)</name>
    <name type="common">White-rot fungus</name>
    <name type="synonym">Gelatoporia subvermispora</name>
    <dbReference type="NCBI Taxonomy" id="914234"/>
    <lineage>
        <taxon>Eukaryota</taxon>
        <taxon>Fungi</taxon>
        <taxon>Dikarya</taxon>
        <taxon>Basidiomycota</taxon>
        <taxon>Agaricomycotina</taxon>
        <taxon>Agaricomycetes</taxon>
        <taxon>Polyporales</taxon>
        <taxon>Gelatoporiaceae</taxon>
        <taxon>Gelatoporia</taxon>
    </lineage>
</organism>
<gene>
    <name evidence="2" type="ORF">CERSUDRAFT_78427</name>
</gene>
<feature type="region of interest" description="Disordered" evidence="1">
    <location>
        <begin position="222"/>
        <end position="241"/>
    </location>
</feature>
<protein>
    <recommendedName>
        <fullName evidence="4">F-box domain-containing protein</fullName>
    </recommendedName>
</protein>
<proteinExistence type="predicted"/>
<evidence type="ECO:0000256" key="1">
    <source>
        <dbReference type="SAM" id="MobiDB-lite"/>
    </source>
</evidence>
<dbReference type="Proteomes" id="UP000016930">
    <property type="component" value="Unassembled WGS sequence"/>
</dbReference>
<sequence>MLPLRHQALIAAGHFCALTCLSLKDLEFPQLRDFSRLICSFPSLHRLYLLNVTWRRGTDCCMETEPFAKYLHLSELEIKTRDLAHHRHWVSKLILQRKMPDYAAPTYEYFFGDPRVICVYHASAPSSTDSTDSDLGFAPSLDTWYINVVNLLPVPLELFAWKIIDDLIYGSGATSRSQAVVELRIPSRHRRGPWQDPQQFIWLLPELHRSEILTLVPEQLCEDENGEEEENNADVRANTLD</sequence>
<feature type="compositionally biased region" description="Acidic residues" evidence="1">
    <location>
        <begin position="222"/>
        <end position="232"/>
    </location>
</feature>